<evidence type="ECO:0000256" key="2">
    <source>
        <dbReference type="SAM" id="Coils"/>
    </source>
</evidence>
<sequence length="269" mass="31999">MLKNESLKLTTAQFAKLHKINKRTLHYYDEIDLFKPKFKGENNYRYYDYFQSIELENILMLKQLDMSISEIKSYLNNPNVNDFVNIADDKILKIEQDIRRLKQTKKVLEIKKNQLLKSSRVTDFEIEIVERQDEYLLVSNEPFVQYDVKEILEYLQQAWNIEQYKVGCGSYISIDKIKNNDFEHYDGLFISLQNKRYGKNVLLQSKGKYLCGYVKGDWDKIAVLYRSMLNFAKKENLKLIGYAFERGLNEFAINSIDEYFTEISIKISE</sequence>
<dbReference type="AlphaFoldDB" id="A0A3E3ALN3"/>
<dbReference type="Proteomes" id="UP001211987">
    <property type="component" value="Unassembled WGS sequence"/>
</dbReference>
<dbReference type="PANTHER" id="PTHR30204">
    <property type="entry name" value="REDOX-CYCLING DRUG-SENSING TRANSCRIPTIONAL ACTIVATOR SOXR"/>
    <property type="match status" value="1"/>
</dbReference>
<dbReference type="PANTHER" id="PTHR30204:SF85">
    <property type="entry name" value="MULTIDRUG-EFFLUX TRANSPORTER 2 REGULATOR"/>
    <property type="match status" value="1"/>
</dbReference>
<dbReference type="GO" id="GO:0003700">
    <property type="term" value="F:DNA-binding transcription factor activity"/>
    <property type="evidence" value="ECO:0007669"/>
    <property type="project" value="InterPro"/>
</dbReference>
<evidence type="ECO:0000313" key="6">
    <source>
        <dbReference type="Proteomes" id="UP000261032"/>
    </source>
</evidence>
<dbReference type="SUPFAM" id="SSF55136">
    <property type="entry name" value="Probable bacterial effector-binding domain"/>
    <property type="match status" value="1"/>
</dbReference>
<dbReference type="Gene3D" id="3.20.80.10">
    <property type="entry name" value="Regulatory factor, effector binding domain"/>
    <property type="match status" value="1"/>
</dbReference>
<dbReference type="RefSeq" id="WP_008791403.1">
    <property type="nucleotide sequence ID" value="NZ_AP031443.1"/>
</dbReference>
<gene>
    <name evidence="5" type="ORF">DXB93_02420</name>
    <name evidence="4" type="ORF">PM738_01035</name>
</gene>
<dbReference type="PROSITE" id="PS50937">
    <property type="entry name" value="HTH_MERR_2"/>
    <property type="match status" value="1"/>
</dbReference>
<evidence type="ECO:0000313" key="5">
    <source>
        <dbReference type="EMBL" id="RGD87039.1"/>
    </source>
</evidence>
<dbReference type="SUPFAM" id="SSF46955">
    <property type="entry name" value="Putative DNA-binding domain"/>
    <property type="match status" value="1"/>
</dbReference>
<evidence type="ECO:0000313" key="4">
    <source>
        <dbReference type="EMBL" id="MDB7082371.1"/>
    </source>
</evidence>
<dbReference type="Pfam" id="PF13411">
    <property type="entry name" value="MerR_1"/>
    <property type="match status" value="1"/>
</dbReference>
<dbReference type="Gene3D" id="1.10.1660.10">
    <property type="match status" value="1"/>
</dbReference>
<dbReference type="EMBL" id="QUSL01000002">
    <property type="protein sequence ID" value="RGD87039.1"/>
    <property type="molecule type" value="Genomic_DNA"/>
</dbReference>
<dbReference type="GO" id="GO:0003677">
    <property type="term" value="F:DNA binding"/>
    <property type="evidence" value="ECO:0007669"/>
    <property type="project" value="UniProtKB-KW"/>
</dbReference>
<reference evidence="5 6" key="1">
    <citation type="submission" date="2018-08" db="EMBL/GenBank/DDBJ databases">
        <title>A genome reference for cultivated species of the human gut microbiota.</title>
        <authorList>
            <person name="Zou Y."/>
            <person name="Xue W."/>
            <person name="Luo G."/>
        </authorList>
    </citation>
    <scope>NUCLEOTIDE SEQUENCE [LARGE SCALE GENOMIC DNA]</scope>
    <source>
        <strain evidence="5 6">OM06-4</strain>
    </source>
</reference>
<keyword evidence="1" id="KW-0238">DNA-binding</keyword>
<evidence type="ECO:0000259" key="3">
    <source>
        <dbReference type="PROSITE" id="PS50937"/>
    </source>
</evidence>
<accession>A0A3E3ALN3</accession>
<dbReference type="InterPro" id="IPR009061">
    <property type="entry name" value="DNA-bd_dom_put_sf"/>
</dbReference>
<feature type="domain" description="HTH merR-type" evidence="3">
    <location>
        <begin position="8"/>
        <end position="77"/>
    </location>
</feature>
<name>A0A3E3ALN3_9FIRM</name>
<reference evidence="4" key="2">
    <citation type="submission" date="2023-01" db="EMBL/GenBank/DDBJ databases">
        <title>Human gut microbiome strain richness.</title>
        <authorList>
            <person name="Chen-Liaw A."/>
        </authorList>
    </citation>
    <scope>NUCLEOTIDE SEQUENCE</scope>
    <source>
        <strain evidence="4">1001217st2_G6_1001217B_191108</strain>
    </source>
</reference>
<dbReference type="EMBL" id="JAQLKE010000001">
    <property type="protein sequence ID" value="MDB7082371.1"/>
    <property type="molecule type" value="Genomic_DNA"/>
</dbReference>
<organism evidence="5 6">
    <name type="scientific">Thomasclavelia ramosa</name>
    <dbReference type="NCBI Taxonomy" id="1547"/>
    <lineage>
        <taxon>Bacteria</taxon>
        <taxon>Bacillati</taxon>
        <taxon>Bacillota</taxon>
        <taxon>Erysipelotrichia</taxon>
        <taxon>Erysipelotrichales</taxon>
        <taxon>Coprobacillaceae</taxon>
        <taxon>Thomasclavelia</taxon>
    </lineage>
</organism>
<comment type="caution">
    <text evidence="5">The sequence shown here is derived from an EMBL/GenBank/DDBJ whole genome shotgun (WGS) entry which is preliminary data.</text>
</comment>
<dbReference type="InterPro" id="IPR011256">
    <property type="entry name" value="Reg_factor_effector_dom_sf"/>
</dbReference>
<feature type="coiled-coil region" evidence="2">
    <location>
        <begin position="84"/>
        <end position="118"/>
    </location>
</feature>
<proteinExistence type="predicted"/>
<protein>
    <submittedName>
        <fullName evidence="5">MerR family transcriptional regulator</fullName>
    </submittedName>
</protein>
<dbReference type="SMART" id="SM00422">
    <property type="entry name" value="HTH_MERR"/>
    <property type="match status" value="1"/>
</dbReference>
<dbReference type="Proteomes" id="UP000261032">
    <property type="component" value="Unassembled WGS sequence"/>
</dbReference>
<dbReference type="InterPro" id="IPR047057">
    <property type="entry name" value="MerR_fam"/>
</dbReference>
<keyword evidence="2" id="KW-0175">Coiled coil</keyword>
<dbReference type="InterPro" id="IPR000551">
    <property type="entry name" value="MerR-type_HTH_dom"/>
</dbReference>
<evidence type="ECO:0000256" key="1">
    <source>
        <dbReference type="ARBA" id="ARBA00023125"/>
    </source>
</evidence>